<name>A0A7X5UAB1_9GAMM</name>
<keyword evidence="2" id="KW-1185">Reference proteome</keyword>
<sequence length="68" mass="7327">MPTTAFADLGNPLRISVELVERGYDVIINGAQGPLAYVARLHIEDHAIVARDVVSVMLPGVAEHTSYP</sequence>
<gene>
    <name evidence="1" type="ORF">HBF25_09375</name>
</gene>
<reference evidence="1 2" key="1">
    <citation type="submission" date="2020-03" db="EMBL/GenBank/DDBJ databases">
        <authorList>
            <person name="Lai Q."/>
        </authorList>
    </citation>
    <scope>NUCLEOTIDE SEQUENCE [LARGE SCALE GENOMIC DNA]</scope>
    <source>
        <strain evidence="1 2">CCUG 25036</strain>
    </source>
</reference>
<evidence type="ECO:0000313" key="1">
    <source>
        <dbReference type="EMBL" id="NII06593.1"/>
    </source>
</evidence>
<organism evidence="1 2">
    <name type="scientific">Luteibacter anthropi</name>
    <dbReference type="NCBI Taxonomy" id="564369"/>
    <lineage>
        <taxon>Bacteria</taxon>
        <taxon>Pseudomonadati</taxon>
        <taxon>Pseudomonadota</taxon>
        <taxon>Gammaproteobacteria</taxon>
        <taxon>Lysobacterales</taxon>
        <taxon>Rhodanobacteraceae</taxon>
        <taxon>Luteibacter</taxon>
    </lineage>
</organism>
<comment type="caution">
    <text evidence="1">The sequence shown here is derived from an EMBL/GenBank/DDBJ whole genome shotgun (WGS) entry which is preliminary data.</text>
</comment>
<dbReference type="Proteomes" id="UP000490980">
    <property type="component" value="Unassembled WGS sequence"/>
</dbReference>
<protein>
    <submittedName>
        <fullName evidence="1">Uncharacterized protein</fullName>
    </submittedName>
</protein>
<accession>A0A7X5UAB1</accession>
<dbReference type="EMBL" id="JAARLZ010000004">
    <property type="protein sequence ID" value="NII06593.1"/>
    <property type="molecule type" value="Genomic_DNA"/>
</dbReference>
<proteinExistence type="predicted"/>
<evidence type="ECO:0000313" key="2">
    <source>
        <dbReference type="Proteomes" id="UP000490980"/>
    </source>
</evidence>
<dbReference type="RefSeq" id="WP_166947684.1">
    <property type="nucleotide sequence ID" value="NZ_JAARLZ010000004.1"/>
</dbReference>
<dbReference type="AlphaFoldDB" id="A0A7X5UAB1"/>